<dbReference type="Gene3D" id="3.20.20.70">
    <property type="entry name" value="Aldolase class I"/>
    <property type="match status" value="1"/>
</dbReference>
<dbReference type="InterPro" id="IPR000887">
    <property type="entry name" value="Aldlse_KDPG_KHG"/>
</dbReference>
<evidence type="ECO:0000256" key="4">
    <source>
        <dbReference type="ARBA" id="ARBA00023239"/>
    </source>
</evidence>
<name>A0ABX8GVJ2_9BACT</name>
<evidence type="ECO:0000256" key="2">
    <source>
        <dbReference type="ARBA" id="ARBA00006906"/>
    </source>
</evidence>
<dbReference type="GO" id="GO:0008700">
    <property type="term" value="F:(R,S)-4-hydroxy-2-oxoglutarate aldolase activity"/>
    <property type="evidence" value="ECO:0007669"/>
    <property type="project" value="UniProtKB-EC"/>
</dbReference>
<protein>
    <submittedName>
        <fullName evidence="6">Bifunctional 4-hydroxy-2-oxoglutarate aldolase/2-dehydro-3-deoxy-phosphogluconate aldolase</fullName>
        <ecNumber evidence="6">4.1.2.14</ecNumber>
        <ecNumber evidence="6">4.1.3.16</ecNumber>
    </submittedName>
</protein>
<dbReference type="GO" id="GO:0008675">
    <property type="term" value="F:2-dehydro-3-deoxy-phosphogluconate aldolase activity"/>
    <property type="evidence" value="ECO:0007669"/>
    <property type="project" value="UniProtKB-EC"/>
</dbReference>
<dbReference type="SUPFAM" id="SSF51569">
    <property type="entry name" value="Aldolase"/>
    <property type="match status" value="1"/>
</dbReference>
<organism evidence="6 7">
    <name type="scientific">Flammeovirga kamogawensis</name>
    <dbReference type="NCBI Taxonomy" id="373891"/>
    <lineage>
        <taxon>Bacteria</taxon>
        <taxon>Pseudomonadati</taxon>
        <taxon>Bacteroidota</taxon>
        <taxon>Cytophagia</taxon>
        <taxon>Cytophagales</taxon>
        <taxon>Flammeovirgaceae</taxon>
        <taxon>Flammeovirga</taxon>
    </lineage>
</organism>
<dbReference type="InterPro" id="IPR013785">
    <property type="entry name" value="Aldolase_TIM"/>
</dbReference>
<evidence type="ECO:0000313" key="6">
    <source>
        <dbReference type="EMBL" id="QWG07242.1"/>
    </source>
</evidence>
<keyword evidence="5" id="KW-0119">Carbohydrate metabolism</keyword>
<keyword evidence="4 6" id="KW-0456">Lyase</keyword>
<comment type="pathway">
    <text evidence="1">Carbohydrate acid metabolism.</text>
</comment>
<keyword evidence="7" id="KW-1185">Reference proteome</keyword>
<accession>A0ABX8GVJ2</accession>
<evidence type="ECO:0000256" key="3">
    <source>
        <dbReference type="ARBA" id="ARBA00011233"/>
    </source>
</evidence>
<evidence type="ECO:0000313" key="7">
    <source>
        <dbReference type="Proteomes" id="UP000682802"/>
    </source>
</evidence>
<dbReference type="EMBL" id="CP076128">
    <property type="protein sequence ID" value="QWG07242.1"/>
    <property type="molecule type" value="Genomic_DNA"/>
</dbReference>
<sequence>MARFTRIEVAQKMKEVGIVPVYYHPSPEVCWDVLYACYQAGVRVFEFTNRGDNADKVFDHLVQKIPQFAPEMILGIGSIVDAVTAGIYIQKGADFIVCPILNEDIAKICNRRKIAWSPGCGTVSEISKAEELGAEVVKIFPGLQVGGPEFVKAVKGPMPWSSIMPTGGVQPTFEDLDAWFKSGVHCVGLGSQLMDKQLIAKRDYNALKAKIEDVVSIANQCLAEKNGYALV</sequence>
<dbReference type="EC" id="4.1.3.16" evidence="6"/>
<comment type="subunit">
    <text evidence="3">Homotrimer.</text>
</comment>
<dbReference type="EC" id="4.1.2.14" evidence="6"/>
<dbReference type="PANTHER" id="PTHR30246">
    <property type="entry name" value="2-KETO-3-DEOXY-6-PHOSPHOGLUCONATE ALDOLASE"/>
    <property type="match status" value="1"/>
</dbReference>
<evidence type="ECO:0000256" key="5">
    <source>
        <dbReference type="ARBA" id="ARBA00023277"/>
    </source>
</evidence>
<dbReference type="NCBIfam" id="NF005499">
    <property type="entry name" value="PRK07114.1"/>
    <property type="match status" value="1"/>
</dbReference>
<evidence type="ECO:0000256" key="1">
    <source>
        <dbReference type="ARBA" id="ARBA00004761"/>
    </source>
</evidence>
<dbReference type="Pfam" id="PF01081">
    <property type="entry name" value="Aldolase"/>
    <property type="match status" value="1"/>
</dbReference>
<comment type="similarity">
    <text evidence="2">Belongs to the KHG/KDPG aldolase family.</text>
</comment>
<proteinExistence type="inferred from homology"/>
<dbReference type="Proteomes" id="UP000682802">
    <property type="component" value="Chromosome 1"/>
</dbReference>
<dbReference type="CDD" id="cd00452">
    <property type="entry name" value="KDPG_aldolase"/>
    <property type="match status" value="1"/>
</dbReference>
<dbReference type="PANTHER" id="PTHR30246:SF1">
    <property type="entry name" value="2-DEHYDRO-3-DEOXY-6-PHOSPHOGALACTONATE ALDOLASE-RELATED"/>
    <property type="match status" value="1"/>
</dbReference>
<reference evidence="6 7" key="1">
    <citation type="submission" date="2021-05" db="EMBL/GenBank/DDBJ databases">
        <title>Comparative genomic studies on the polysaccharide-degrading batcterial strains of the Flammeovirga genus.</title>
        <authorList>
            <person name="Zewei F."/>
            <person name="Zheng Z."/>
            <person name="Yu L."/>
            <person name="Ruyue G."/>
            <person name="Yanhong M."/>
            <person name="Yuanyuan C."/>
            <person name="Jingyan G."/>
            <person name="Wenjun H."/>
        </authorList>
    </citation>
    <scope>NUCLEOTIDE SEQUENCE [LARGE SCALE GENOMIC DNA]</scope>
    <source>
        <strain evidence="6 7">YS10</strain>
    </source>
</reference>
<gene>
    <name evidence="6" type="ORF">KM029_18355</name>
</gene>
<dbReference type="RefSeq" id="WP_144074641.1">
    <property type="nucleotide sequence ID" value="NZ_CP076128.1"/>
</dbReference>